<evidence type="ECO:0000256" key="4">
    <source>
        <dbReference type="ARBA" id="ARBA00022833"/>
    </source>
</evidence>
<dbReference type="EMBL" id="JACPRF010000409">
    <property type="protein sequence ID" value="MBI2877862.1"/>
    <property type="molecule type" value="Genomic_DNA"/>
</dbReference>
<dbReference type="InterPro" id="IPR001915">
    <property type="entry name" value="Peptidase_M48"/>
</dbReference>
<evidence type="ECO:0000313" key="9">
    <source>
        <dbReference type="EMBL" id="MBI2877862.1"/>
    </source>
</evidence>
<sequence length="282" mass="31711">MERRSESPLRRLQTRRAFYRFLWPLVLLGVMACGLNLVSQDKEVELGKQVAKEVENQLPVLIDPEITEYIDSIGQKLARLSRRADLTYHIRVIDTEEINAFALPGGYLYVNRGLIEAASTESELAGVMGHEIAHITERHSTKQYTQAQLYQIAATIGAAVTGAGTLGVEAAGLGGALLFRKFSRMDEAEADYYGLQYMSQAGYDPQGMVTFFEKLLRLQDNKLSTLQTLFSTHPPTEERVQEIKAQIKKLDPKYLKASAPSSISFDQIKTKLRVKSQLRQRD</sequence>
<feature type="transmembrane region" description="Helical" evidence="7">
    <location>
        <begin position="21"/>
        <end position="39"/>
    </location>
</feature>
<comment type="cofactor">
    <cofactor evidence="6">
        <name>Zn(2+)</name>
        <dbReference type="ChEBI" id="CHEBI:29105"/>
    </cofactor>
    <text evidence="6">Binds 1 zinc ion per subunit.</text>
</comment>
<keyword evidence="5 6" id="KW-0482">Metalloprotease</keyword>
<dbReference type="Proteomes" id="UP000769766">
    <property type="component" value="Unassembled WGS sequence"/>
</dbReference>
<evidence type="ECO:0000256" key="7">
    <source>
        <dbReference type="SAM" id="Phobius"/>
    </source>
</evidence>
<feature type="domain" description="Peptidase M48" evidence="8">
    <location>
        <begin position="67"/>
        <end position="245"/>
    </location>
</feature>
<dbReference type="GO" id="GO:0046872">
    <property type="term" value="F:metal ion binding"/>
    <property type="evidence" value="ECO:0007669"/>
    <property type="project" value="UniProtKB-KW"/>
</dbReference>
<protein>
    <submittedName>
        <fullName evidence="9">M48 family metalloprotease</fullName>
    </submittedName>
</protein>
<comment type="similarity">
    <text evidence="6">Belongs to the peptidase M48 family.</text>
</comment>
<evidence type="ECO:0000256" key="6">
    <source>
        <dbReference type="RuleBase" id="RU003983"/>
    </source>
</evidence>
<evidence type="ECO:0000256" key="2">
    <source>
        <dbReference type="ARBA" id="ARBA00022723"/>
    </source>
</evidence>
<keyword evidence="1 6" id="KW-0645">Protease</keyword>
<evidence type="ECO:0000256" key="1">
    <source>
        <dbReference type="ARBA" id="ARBA00022670"/>
    </source>
</evidence>
<dbReference type="CDD" id="cd07333">
    <property type="entry name" value="M48C_bepA_like"/>
    <property type="match status" value="1"/>
</dbReference>
<dbReference type="PROSITE" id="PS51257">
    <property type="entry name" value="PROKAR_LIPOPROTEIN"/>
    <property type="match status" value="1"/>
</dbReference>
<keyword evidence="3 6" id="KW-0378">Hydrolase</keyword>
<dbReference type="AlphaFoldDB" id="A0A932CR58"/>
<evidence type="ECO:0000256" key="3">
    <source>
        <dbReference type="ARBA" id="ARBA00022801"/>
    </source>
</evidence>
<dbReference type="PANTHER" id="PTHR22726">
    <property type="entry name" value="METALLOENDOPEPTIDASE OMA1"/>
    <property type="match status" value="1"/>
</dbReference>
<evidence type="ECO:0000256" key="5">
    <source>
        <dbReference type="ARBA" id="ARBA00023049"/>
    </source>
</evidence>
<evidence type="ECO:0000313" key="10">
    <source>
        <dbReference type="Proteomes" id="UP000769766"/>
    </source>
</evidence>
<organism evidence="9 10">
    <name type="scientific">Tectimicrobiota bacterium</name>
    <dbReference type="NCBI Taxonomy" id="2528274"/>
    <lineage>
        <taxon>Bacteria</taxon>
        <taxon>Pseudomonadati</taxon>
        <taxon>Nitrospinota/Tectimicrobiota group</taxon>
        <taxon>Candidatus Tectimicrobiota</taxon>
    </lineage>
</organism>
<dbReference type="PANTHER" id="PTHR22726:SF1">
    <property type="entry name" value="METALLOENDOPEPTIDASE OMA1, MITOCHONDRIAL"/>
    <property type="match status" value="1"/>
</dbReference>
<keyword evidence="7" id="KW-0812">Transmembrane</keyword>
<keyword evidence="4 6" id="KW-0862">Zinc</keyword>
<dbReference type="Pfam" id="PF01435">
    <property type="entry name" value="Peptidase_M48"/>
    <property type="match status" value="1"/>
</dbReference>
<keyword evidence="2" id="KW-0479">Metal-binding</keyword>
<keyword evidence="7" id="KW-0472">Membrane</keyword>
<dbReference type="InterPro" id="IPR051156">
    <property type="entry name" value="Mito/Outer_Membr_Metalloprot"/>
</dbReference>
<comment type="caution">
    <text evidence="9">The sequence shown here is derived from an EMBL/GenBank/DDBJ whole genome shotgun (WGS) entry which is preliminary data.</text>
</comment>
<gene>
    <name evidence="9" type="ORF">HYY20_13385</name>
</gene>
<dbReference type="GO" id="GO:0051603">
    <property type="term" value="P:proteolysis involved in protein catabolic process"/>
    <property type="evidence" value="ECO:0007669"/>
    <property type="project" value="TreeGrafter"/>
</dbReference>
<name>A0A932CR58_UNCTE</name>
<proteinExistence type="inferred from homology"/>
<reference evidence="9" key="1">
    <citation type="submission" date="2020-07" db="EMBL/GenBank/DDBJ databases">
        <title>Huge and variable diversity of episymbiotic CPR bacteria and DPANN archaea in groundwater ecosystems.</title>
        <authorList>
            <person name="He C.Y."/>
            <person name="Keren R."/>
            <person name="Whittaker M."/>
            <person name="Farag I.F."/>
            <person name="Doudna J."/>
            <person name="Cate J.H.D."/>
            <person name="Banfield J.F."/>
        </authorList>
    </citation>
    <scope>NUCLEOTIDE SEQUENCE</scope>
    <source>
        <strain evidence="9">NC_groundwater_672_Ag_B-0.1um_62_36</strain>
    </source>
</reference>
<dbReference type="Gene3D" id="3.30.2010.10">
    <property type="entry name" value="Metalloproteases ('zincins'), catalytic domain"/>
    <property type="match status" value="1"/>
</dbReference>
<dbReference type="GO" id="GO:0016020">
    <property type="term" value="C:membrane"/>
    <property type="evidence" value="ECO:0007669"/>
    <property type="project" value="TreeGrafter"/>
</dbReference>
<accession>A0A932CR58</accession>
<evidence type="ECO:0000259" key="8">
    <source>
        <dbReference type="Pfam" id="PF01435"/>
    </source>
</evidence>
<keyword evidence="7" id="KW-1133">Transmembrane helix</keyword>
<dbReference type="GO" id="GO:0004222">
    <property type="term" value="F:metalloendopeptidase activity"/>
    <property type="evidence" value="ECO:0007669"/>
    <property type="project" value="InterPro"/>
</dbReference>